<protein>
    <submittedName>
        <fullName evidence="4">ATP-binding cassette domain-containing protein</fullName>
    </submittedName>
</protein>
<dbReference type="InterPro" id="IPR003439">
    <property type="entry name" value="ABC_transporter-like_ATP-bd"/>
</dbReference>
<proteinExistence type="predicted"/>
<feature type="domain" description="ABC transporter" evidence="3">
    <location>
        <begin position="10"/>
        <end position="246"/>
    </location>
</feature>
<sequence length="246" mass="27137">MNSRPHSVGLRIQRLTKTFTVHRVERTVIGLRDVNLHLSAGEHVTLTGPSGSGKSTLLRCIYGTYRPTQGQIVLTGASGQDHELTNTSPQQLDALRRRFLGYVSQFLSVEPRRSARQIVSAAARNSGRDDRDAETATRELLGRLMLEERVWDLPVSLLSGGEKQRINLARTFIAPPPLLLLDEPTASLDPANALQVMTHVERLRAAGTTVLSVLHDLELAERFATRSVALGRPTAPTENHQSEVCR</sequence>
<accession>A0ABW6NRP8</accession>
<dbReference type="PANTHER" id="PTHR24220">
    <property type="entry name" value="IMPORT ATP-BINDING PROTEIN"/>
    <property type="match status" value="1"/>
</dbReference>
<evidence type="ECO:0000259" key="3">
    <source>
        <dbReference type="PROSITE" id="PS50893"/>
    </source>
</evidence>
<organism evidence="4 5">
    <name type="scientific">Nocardia africana</name>
    <dbReference type="NCBI Taxonomy" id="134964"/>
    <lineage>
        <taxon>Bacteria</taxon>
        <taxon>Bacillati</taxon>
        <taxon>Actinomycetota</taxon>
        <taxon>Actinomycetes</taxon>
        <taxon>Mycobacteriales</taxon>
        <taxon>Nocardiaceae</taxon>
        <taxon>Nocardia</taxon>
    </lineage>
</organism>
<comment type="caution">
    <text evidence="4">The sequence shown here is derived from an EMBL/GenBank/DDBJ whole genome shotgun (WGS) entry which is preliminary data.</text>
</comment>
<keyword evidence="1" id="KW-0547">Nucleotide-binding</keyword>
<reference evidence="4 5" key="1">
    <citation type="submission" date="2024-10" db="EMBL/GenBank/DDBJ databases">
        <title>The Natural Products Discovery Center: Release of the First 8490 Sequenced Strains for Exploring Actinobacteria Biosynthetic Diversity.</title>
        <authorList>
            <person name="Kalkreuter E."/>
            <person name="Kautsar S.A."/>
            <person name="Yang D."/>
            <person name="Bader C.D."/>
            <person name="Teijaro C.N."/>
            <person name="Fluegel L."/>
            <person name="Davis C.M."/>
            <person name="Simpson J.R."/>
            <person name="Lauterbach L."/>
            <person name="Steele A.D."/>
            <person name="Gui C."/>
            <person name="Meng S."/>
            <person name="Li G."/>
            <person name="Viehrig K."/>
            <person name="Ye F."/>
            <person name="Su P."/>
            <person name="Kiefer A.F."/>
            <person name="Nichols A."/>
            <person name="Cepeda A.J."/>
            <person name="Yan W."/>
            <person name="Fan B."/>
            <person name="Jiang Y."/>
            <person name="Adhikari A."/>
            <person name="Zheng C.-J."/>
            <person name="Schuster L."/>
            <person name="Cowan T.M."/>
            <person name="Smanski M.J."/>
            <person name="Chevrette M.G."/>
            <person name="De Carvalho L.P.S."/>
            <person name="Shen B."/>
        </authorList>
    </citation>
    <scope>NUCLEOTIDE SEQUENCE [LARGE SCALE GENOMIC DNA]</scope>
    <source>
        <strain evidence="4 5">NPDC004550</strain>
    </source>
</reference>
<dbReference type="Gene3D" id="3.40.50.300">
    <property type="entry name" value="P-loop containing nucleotide triphosphate hydrolases"/>
    <property type="match status" value="1"/>
</dbReference>
<dbReference type="InterPro" id="IPR027417">
    <property type="entry name" value="P-loop_NTPase"/>
</dbReference>
<dbReference type="InterPro" id="IPR015854">
    <property type="entry name" value="ABC_transpr_LolD-like"/>
</dbReference>
<dbReference type="EMBL" id="JBIALX010000019">
    <property type="protein sequence ID" value="MFF0457826.1"/>
    <property type="molecule type" value="Genomic_DNA"/>
</dbReference>
<dbReference type="Pfam" id="PF00005">
    <property type="entry name" value="ABC_tran"/>
    <property type="match status" value="1"/>
</dbReference>
<dbReference type="Proteomes" id="UP001601521">
    <property type="component" value="Unassembled WGS sequence"/>
</dbReference>
<evidence type="ECO:0000256" key="2">
    <source>
        <dbReference type="ARBA" id="ARBA00022840"/>
    </source>
</evidence>
<evidence type="ECO:0000313" key="4">
    <source>
        <dbReference type="EMBL" id="MFF0457826.1"/>
    </source>
</evidence>
<keyword evidence="2 4" id="KW-0067">ATP-binding</keyword>
<dbReference type="GO" id="GO:0005524">
    <property type="term" value="F:ATP binding"/>
    <property type="evidence" value="ECO:0007669"/>
    <property type="project" value="UniProtKB-KW"/>
</dbReference>
<name>A0ABW6NRP8_9NOCA</name>
<dbReference type="SUPFAM" id="SSF52540">
    <property type="entry name" value="P-loop containing nucleoside triphosphate hydrolases"/>
    <property type="match status" value="1"/>
</dbReference>
<dbReference type="InterPro" id="IPR017871">
    <property type="entry name" value="ABC_transporter-like_CS"/>
</dbReference>
<evidence type="ECO:0000256" key="1">
    <source>
        <dbReference type="ARBA" id="ARBA00022741"/>
    </source>
</evidence>
<keyword evidence="5" id="KW-1185">Reference proteome</keyword>
<gene>
    <name evidence="4" type="ORF">ACFYTH_31085</name>
</gene>
<dbReference type="PROSITE" id="PS50893">
    <property type="entry name" value="ABC_TRANSPORTER_2"/>
    <property type="match status" value="1"/>
</dbReference>
<dbReference type="InterPro" id="IPR003593">
    <property type="entry name" value="AAA+_ATPase"/>
</dbReference>
<dbReference type="SMART" id="SM00382">
    <property type="entry name" value="AAA"/>
    <property type="match status" value="1"/>
</dbReference>
<dbReference type="PROSITE" id="PS00211">
    <property type="entry name" value="ABC_TRANSPORTER_1"/>
    <property type="match status" value="1"/>
</dbReference>
<dbReference type="RefSeq" id="WP_387255156.1">
    <property type="nucleotide sequence ID" value="NZ_JBIALX010000019.1"/>
</dbReference>
<evidence type="ECO:0000313" key="5">
    <source>
        <dbReference type="Proteomes" id="UP001601521"/>
    </source>
</evidence>